<evidence type="ECO:0000256" key="1">
    <source>
        <dbReference type="SAM" id="MobiDB-lite"/>
    </source>
</evidence>
<proteinExistence type="predicted"/>
<reference evidence="2" key="1">
    <citation type="submission" date="2022-08" db="EMBL/GenBank/DDBJ databases">
        <authorList>
            <consortium name="DOE Joint Genome Institute"/>
            <person name="Min B."/>
            <person name="Riley R."/>
            <person name="Sierra-Patev S."/>
            <person name="Naranjo-Ortiz M."/>
            <person name="Looney B."/>
            <person name="Konkel Z."/>
            <person name="Slot J.C."/>
            <person name="Sakamoto Y."/>
            <person name="Steenwyk J.L."/>
            <person name="Rokas A."/>
            <person name="Carro J."/>
            <person name="Camarero S."/>
            <person name="Ferreira P."/>
            <person name="Molpeceres G."/>
            <person name="Ruiz-Duenas F.J."/>
            <person name="Serrano A."/>
            <person name="Henrissat B."/>
            <person name="Drula E."/>
            <person name="Hughes K.W."/>
            <person name="Mata J.L."/>
            <person name="Ishikawa N.K."/>
            <person name="Vargas-Isla R."/>
            <person name="Ushijima S."/>
            <person name="Smith C.A."/>
            <person name="Ahrendt S."/>
            <person name="Andreopoulos W."/>
            <person name="He G."/>
            <person name="Labutti K."/>
            <person name="Lipzen A."/>
            <person name="Ng V."/>
            <person name="Sandor L."/>
            <person name="Barry K."/>
            <person name="Martinez A.T."/>
            <person name="Xiao Y."/>
            <person name="Gibbons J.G."/>
            <person name="Terashima K."/>
            <person name="Hibbett D.S."/>
            <person name="Grigoriev I.V."/>
        </authorList>
    </citation>
    <scope>NUCLEOTIDE SEQUENCE</scope>
    <source>
        <strain evidence="2">TFB10827</strain>
    </source>
</reference>
<keyword evidence="3" id="KW-1185">Reference proteome</keyword>
<organism evidence="2 3">
    <name type="scientific">Lentinula boryana</name>
    <dbReference type="NCBI Taxonomy" id="40481"/>
    <lineage>
        <taxon>Eukaryota</taxon>
        <taxon>Fungi</taxon>
        <taxon>Dikarya</taxon>
        <taxon>Basidiomycota</taxon>
        <taxon>Agaricomycotina</taxon>
        <taxon>Agaricomycetes</taxon>
        <taxon>Agaricomycetidae</taxon>
        <taxon>Agaricales</taxon>
        <taxon>Marasmiineae</taxon>
        <taxon>Omphalotaceae</taxon>
        <taxon>Lentinula</taxon>
    </lineage>
</organism>
<evidence type="ECO:0000313" key="3">
    <source>
        <dbReference type="Proteomes" id="UP001163828"/>
    </source>
</evidence>
<comment type="caution">
    <text evidence="2">The sequence shown here is derived from an EMBL/GenBank/DDBJ whole genome shotgun (WGS) entry which is preliminary data.</text>
</comment>
<evidence type="ECO:0000313" key="2">
    <source>
        <dbReference type="EMBL" id="KAJ3991644.1"/>
    </source>
</evidence>
<dbReference type="EMBL" id="MU790982">
    <property type="protein sequence ID" value="KAJ3991644.1"/>
    <property type="molecule type" value="Genomic_DNA"/>
</dbReference>
<sequence length="270" mass="31223">MSIVLPPLPDPSTPSLPMSRINKQAQVHLFNNNPMPPFPIPLRKLELSKSLNSIQRYNLKRGGMVQVMEIVCSAMSWGEDLYWHISFQLATSESIVIKHGFNIWLQHHLWHQNMMTWTMINLNKGILFCLTHFGHIYNRWQPNKDCDDPEEAAWRSNHLIFDNYLQAPASANIQPSQKCKQKRKDKKLADELSQNKHPTIRHRVTRQTSMSPLQEWPFGSVGFCVSGWAQLLHLDNSSVVAIRKVKSTKKHALKEKFKQAVIEIVRARTC</sequence>
<protein>
    <submittedName>
        <fullName evidence="2">Uncharacterized protein</fullName>
    </submittedName>
</protein>
<accession>A0ABQ8PYX1</accession>
<dbReference type="Proteomes" id="UP001163828">
    <property type="component" value="Unassembled WGS sequence"/>
</dbReference>
<name>A0ABQ8PYX1_9AGAR</name>
<gene>
    <name evidence="2" type="ORF">F5050DRAFT_1812312</name>
</gene>
<feature type="region of interest" description="Disordered" evidence="1">
    <location>
        <begin position="175"/>
        <end position="194"/>
    </location>
</feature>